<dbReference type="Gene3D" id="3.10.450.50">
    <property type="match status" value="2"/>
</dbReference>
<protein>
    <recommendedName>
        <fullName evidence="2">DUF4440 domain-containing protein</fullName>
    </recommendedName>
</protein>
<dbReference type="PROSITE" id="PS51257">
    <property type="entry name" value="PROKAR_LIPOPROTEIN"/>
    <property type="match status" value="1"/>
</dbReference>
<accession>H6REI6</accession>
<gene>
    <name evidence="1" type="ORF">VIS_S3BDA80040</name>
</gene>
<sequence length="295" mass="32787">MKKSYLILLVVLVTFSCSPKKQKSETVSKLDAKTLMAESMQRLTAAWNQGNAIEISKEFTKDAVRIISNPSSPFKGEEAILQVFESTFSEGSEFKDSHIEVKVIETRAVSADIYLGAGIFTILNKENEILEEGKWGNVFKYNNGQIKFLMESAHRNPKENKPSNLEVVLGKSISSEEPHFNKIEESVRSYITNYNSKNSEGLSMLFTDDAIQNVNSKEGIVLGREQIKLTENYSDGGELNAIILGYQYLGNDIAIAYGKWSSKAEDNSVVSGQWGNLFKIEGETALLIMESAGLL</sequence>
<name>H6REI6_9BACT</name>
<organism evidence="1">
    <name type="scientific">uncultured Flavobacteriia bacterium</name>
    <dbReference type="NCBI Taxonomy" id="212695"/>
    <lineage>
        <taxon>Bacteria</taxon>
        <taxon>Pseudomonadati</taxon>
        <taxon>Bacteroidota</taxon>
        <taxon>Flavobacteriia</taxon>
        <taxon>environmental samples</taxon>
    </lineage>
</organism>
<dbReference type="InterPro" id="IPR032710">
    <property type="entry name" value="NTF2-like_dom_sf"/>
</dbReference>
<dbReference type="SUPFAM" id="SSF54427">
    <property type="entry name" value="NTF2-like"/>
    <property type="match status" value="2"/>
</dbReference>
<proteinExistence type="predicted"/>
<dbReference type="AlphaFoldDB" id="H6REI6"/>
<dbReference type="EMBL" id="FO117579">
    <property type="protein sequence ID" value="CCF99447.1"/>
    <property type="molecule type" value="Genomic_DNA"/>
</dbReference>
<reference evidence="1" key="2">
    <citation type="submission" date="2012-02" db="EMBL/GenBank/DDBJ databases">
        <authorList>
            <person name="Genoscope - CEA"/>
        </authorList>
    </citation>
    <scope>NUCLEOTIDE SEQUENCE</scope>
</reference>
<evidence type="ECO:0008006" key="2">
    <source>
        <dbReference type="Google" id="ProtNLM"/>
    </source>
</evidence>
<reference evidence="1" key="1">
    <citation type="journal article" date="2012" name="Environ. Microbiol.">
        <title>Genomic content of uncultured Bacteroidetes from contrasting oceanic provinces in the North Atlantic Ocean.</title>
        <authorList>
            <person name="Gomez-Pereira P.R."/>
            <person name="Schuler M."/>
            <person name="Fuchs B.M."/>
            <person name="Bennke C."/>
            <person name="Teeling H."/>
            <person name="Waldmann J."/>
            <person name="Richter M."/>
            <person name="Barbe V."/>
            <person name="Bataille E."/>
            <person name="Glockner F.O."/>
            <person name="Amann R."/>
        </authorList>
    </citation>
    <scope>NUCLEOTIDE SEQUENCE</scope>
</reference>
<evidence type="ECO:0000313" key="1">
    <source>
        <dbReference type="EMBL" id="CCF99447.1"/>
    </source>
</evidence>